<dbReference type="InterPro" id="IPR024455">
    <property type="entry name" value="Phage_capsid"/>
</dbReference>
<dbReference type="KEGG" id="cvc:BKX93_04875"/>
<feature type="region of interest" description="Disordered" evidence="3">
    <location>
        <begin position="64"/>
        <end position="90"/>
    </location>
</feature>
<proteinExistence type="predicted"/>
<dbReference type="NCBIfam" id="TIGR01554">
    <property type="entry name" value="major_cap_HK97"/>
    <property type="match status" value="1"/>
</dbReference>
<feature type="domain" description="Phage capsid-like C-terminal" evidence="4">
    <location>
        <begin position="139"/>
        <end position="433"/>
    </location>
</feature>
<dbReference type="EMBL" id="CP017707">
    <property type="protein sequence ID" value="AOZ49396.1"/>
    <property type="molecule type" value="Genomic_DNA"/>
</dbReference>
<keyword evidence="2" id="KW-0175">Coiled coil</keyword>
<evidence type="ECO:0000313" key="6">
    <source>
        <dbReference type="Proteomes" id="UP000178776"/>
    </source>
</evidence>
<feature type="coiled-coil region" evidence="2">
    <location>
        <begin position="7"/>
        <end position="59"/>
    </location>
</feature>
<gene>
    <name evidence="5" type="ORF">BKX93_04875</name>
</gene>
<accession>A0A1D9LDP8</accession>
<evidence type="ECO:0000256" key="3">
    <source>
        <dbReference type="SAM" id="MobiDB-lite"/>
    </source>
</evidence>
<evidence type="ECO:0000313" key="5">
    <source>
        <dbReference type="EMBL" id="AOZ49396.1"/>
    </source>
</evidence>
<name>A0A1D9LDP8_9NEIS</name>
<reference evidence="5 6" key="1">
    <citation type="submission" date="2016-10" db="EMBL/GenBank/DDBJ databases">
        <title>Chromobacterium muskegensis sp. nov., an insecticidal bacterium isolated from Sphagnum bogs.</title>
        <authorList>
            <person name="Sparks M.E."/>
            <person name="Blackburn M.B."/>
            <person name="Gundersen-Rindal D.E."/>
            <person name="Mitchell A."/>
            <person name="Farrar R."/>
            <person name="Kuhar D."/>
        </authorList>
    </citation>
    <scope>NUCLEOTIDE SEQUENCE [LARGE SCALE GENOMIC DNA]</scope>
    <source>
        <strain evidence="5 6">21-1</strain>
    </source>
</reference>
<sequence>MSVVLELKKRRADLSAAVNQLAALEATGAALNAEQVASIDAMQKEFDDIGAKIARAEAAERMTAATAQPVDSSQGPRAGAAPIHATPAAPTVKGGGMARMAAALIEAQGNYREAANIADERGYGQEVAAALNTGSPSAGGVLVPTNMAREVIELLRPKTVVRKLGARSLPLNNGNLTIPRLRGGATVGYIGSDSDAPVTGVKFDDLKLSSKKMSALVPISNDLLSNAGISPNVDQLIVDDLTSSVGAREDKAFLRDDGSGNLPKGLRHWALANSVFTAPELSAIDATALQVLENFLNKLILSLEGADANMVSPGWVMSPRTFRFLEGLKDMKGSKVYPELANRTLKGYPVGVTTQIPNNLGKDGDESELYFADFGDCFIGEDQSLVIDFSKEATYKDTDGQMVSAFQRDQTLIRVIAKHDFGPRHQESIAVGVGIKWGK</sequence>
<dbReference type="STRING" id="1108595.BKX93_04875"/>
<protein>
    <submittedName>
        <fullName evidence="5">Phage capsid protein</fullName>
    </submittedName>
</protein>
<dbReference type="Pfam" id="PF05065">
    <property type="entry name" value="Phage_capsid"/>
    <property type="match status" value="1"/>
</dbReference>
<dbReference type="InterPro" id="IPR054612">
    <property type="entry name" value="Phage_capsid-like_C"/>
</dbReference>
<dbReference type="GeneID" id="68840541"/>
<dbReference type="RefSeq" id="WP_070978970.1">
    <property type="nucleotide sequence ID" value="NZ_CP017707.1"/>
</dbReference>
<dbReference type="Proteomes" id="UP000178776">
    <property type="component" value="Chromosome"/>
</dbReference>
<dbReference type="SUPFAM" id="SSF56563">
    <property type="entry name" value="Major capsid protein gp5"/>
    <property type="match status" value="1"/>
</dbReference>
<evidence type="ECO:0000256" key="1">
    <source>
        <dbReference type="ARBA" id="ARBA00004328"/>
    </source>
</evidence>
<dbReference type="AlphaFoldDB" id="A0A1D9LDP8"/>
<comment type="subcellular location">
    <subcellularLocation>
        <location evidence="1">Virion</location>
    </subcellularLocation>
</comment>
<evidence type="ECO:0000256" key="2">
    <source>
        <dbReference type="SAM" id="Coils"/>
    </source>
</evidence>
<evidence type="ECO:0000259" key="4">
    <source>
        <dbReference type="Pfam" id="PF05065"/>
    </source>
</evidence>
<feature type="compositionally biased region" description="Low complexity" evidence="3">
    <location>
        <begin position="78"/>
        <end position="90"/>
    </location>
</feature>
<dbReference type="Gene3D" id="3.30.2400.10">
    <property type="entry name" value="Major capsid protein gp5"/>
    <property type="match status" value="1"/>
</dbReference>
<organism evidence="5 6">
    <name type="scientific">Chromobacterium vaccinii</name>
    <dbReference type="NCBI Taxonomy" id="1108595"/>
    <lineage>
        <taxon>Bacteria</taxon>
        <taxon>Pseudomonadati</taxon>
        <taxon>Pseudomonadota</taxon>
        <taxon>Betaproteobacteria</taxon>
        <taxon>Neisseriales</taxon>
        <taxon>Chromobacteriaceae</taxon>
        <taxon>Chromobacterium</taxon>
    </lineage>
</organism>